<keyword evidence="4" id="KW-1185">Reference proteome</keyword>
<dbReference type="OrthoDB" id="444265at2759"/>
<reference evidence="4" key="1">
    <citation type="journal article" date="2023" name="Commun. Biol.">
        <title>Genome analysis of Parmales, the sister group of diatoms, reveals the evolutionary specialization of diatoms from phago-mixotrophs to photoautotrophs.</title>
        <authorList>
            <person name="Ban H."/>
            <person name="Sato S."/>
            <person name="Yoshikawa S."/>
            <person name="Yamada K."/>
            <person name="Nakamura Y."/>
            <person name="Ichinomiya M."/>
            <person name="Sato N."/>
            <person name="Blanc-Mathieu R."/>
            <person name="Endo H."/>
            <person name="Kuwata A."/>
            <person name="Ogata H."/>
        </authorList>
    </citation>
    <scope>NUCLEOTIDE SEQUENCE [LARGE SCALE GENOMIC DNA]</scope>
</reference>
<sequence>MSKRSTEDEKAPNSGSTMETLMTGAGHAGKKSKRAKYDDSGDFSAAAGDEWGKNKDKEGEGGGSEIVNKQKASFGLSGALAKDEVTGKVVNGVTLKYNPPADRILPSVQWRFFVFKGDEVLDTLFVHRKDNFLLGSNDKVCDILMEHGSISGQHAVLQYRRVPYSGKKEKFMGSMVCKPYLMDLDSTNGTILNKEKIDGRRYYELRKGDVISFGESTREYVFMVEKSKKK</sequence>
<gene>
    <name evidence="3" type="ORF">TrCOL_g8609</name>
</gene>
<evidence type="ECO:0000259" key="2">
    <source>
        <dbReference type="PROSITE" id="PS50006"/>
    </source>
</evidence>
<dbReference type="EMBL" id="BRYA01000090">
    <property type="protein sequence ID" value="GMI38698.1"/>
    <property type="molecule type" value="Genomic_DNA"/>
</dbReference>
<dbReference type="InterPro" id="IPR000253">
    <property type="entry name" value="FHA_dom"/>
</dbReference>
<dbReference type="PANTHER" id="PTHR23308">
    <property type="entry name" value="NUCLEAR INHIBITOR OF PROTEIN PHOSPHATASE-1"/>
    <property type="match status" value="1"/>
</dbReference>
<proteinExistence type="predicted"/>
<dbReference type="Pfam" id="PF00498">
    <property type="entry name" value="FHA"/>
    <property type="match status" value="1"/>
</dbReference>
<comment type="caution">
    <text evidence="3">The sequence shown here is derived from an EMBL/GenBank/DDBJ whole genome shotgun (WGS) entry which is preliminary data.</text>
</comment>
<feature type="compositionally biased region" description="Basic and acidic residues" evidence="1">
    <location>
        <begin position="1"/>
        <end position="11"/>
    </location>
</feature>
<dbReference type="SMART" id="SM00240">
    <property type="entry name" value="FHA"/>
    <property type="match status" value="1"/>
</dbReference>
<dbReference type="AlphaFoldDB" id="A0A9W7GA30"/>
<dbReference type="SUPFAM" id="SSF49879">
    <property type="entry name" value="SMAD/FHA domain"/>
    <property type="match status" value="1"/>
</dbReference>
<feature type="compositionally biased region" description="Basic and acidic residues" evidence="1">
    <location>
        <begin position="50"/>
        <end position="60"/>
    </location>
</feature>
<dbReference type="Gene3D" id="2.60.200.20">
    <property type="match status" value="1"/>
</dbReference>
<feature type="domain" description="FHA" evidence="2">
    <location>
        <begin position="132"/>
        <end position="197"/>
    </location>
</feature>
<evidence type="ECO:0000313" key="3">
    <source>
        <dbReference type="EMBL" id="GMI38698.1"/>
    </source>
</evidence>
<evidence type="ECO:0000313" key="4">
    <source>
        <dbReference type="Proteomes" id="UP001165065"/>
    </source>
</evidence>
<accession>A0A9W7GA30</accession>
<dbReference type="Proteomes" id="UP001165065">
    <property type="component" value="Unassembled WGS sequence"/>
</dbReference>
<dbReference type="InterPro" id="IPR008984">
    <property type="entry name" value="SMAD_FHA_dom_sf"/>
</dbReference>
<protein>
    <recommendedName>
        <fullName evidence="2">FHA domain-containing protein</fullName>
    </recommendedName>
</protein>
<name>A0A9W7GA30_9STRA</name>
<dbReference type="InterPro" id="IPR050923">
    <property type="entry name" value="Cell_Proc_Reg/RNA_Proc"/>
</dbReference>
<evidence type="ECO:0000256" key="1">
    <source>
        <dbReference type="SAM" id="MobiDB-lite"/>
    </source>
</evidence>
<organism evidence="3 4">
    <name type="scientific">Triparma columacea</name>
    <dbReference type="NCBI Taxonomy" id="722753"/>
    <lineage>
        <taxon>Eukaryota</taxon>
        <taxon>Sar</taxon>
        <taxon>Stramenopiles</taxon>
        <taxon>Ochrophyta</taxon>
        <taxon>Bolidophyceae</taxon>
        <taxon>Parmales</taxon>
        <taxon>Triparmaceae</taxon>
        <taxon>Triparma</taxon>
    </lineage>
</organism>
<feature type="region of interest" description="Disordered" evidence="1">
    <location>
        <begin position="1"/>
        <end position="65"/>
    </location>
</feature>
<dbReference type="PROSITE" id="PS50006">
    <property type="entry name" value="FHA_DOMAIN"/>
    <property type="match status" value="1"/>
</dbReference>